<gene>
    <name evidence="3" type="ORF">FEHR0123_LOCUS2575</name>
</gene>
<evidence type="ECO:0000313" key="3">
    <source>
        <dbReference type="EMBL" id="CAE0307668.1"/>
    </source>
</evidence>
<keyword evidence="2" id="KW-1133">Transmembrane helix</keyword>
<sequence>MNEVDEDNNIVGELPFFGQTLVDSKNKGTVAVVRSVLMVVLIIAVLALTVFVLYRVYKWFRSTGSSKGKSAKKASSSSSGGGNKKGFSVFKDDEENKSELKPSSSVKQMLGFEKPPEPKKKGFWAKTKAAFSFGKKKDGKK</sequence>
<dbReference type="AlphaFoldDB" id="A0A7S3HXV3"/>
<reference evidence="3" key="1">
    <citation type="submission" date="2021-01" db="EMBL/GenBank/DDBJ databases">
        <authorList>
            <person name="Corre E."/>
            <person name="Pelletier E."/>
            <person name="Niang G."/>
            <person name="Scheremetjew M."/>
            <person name="Finn R."/>
            <person name="Kale V."/>
            <person name="Holt S."/>
            <person name="Cochrane G."/>
            <person name="Meng A."/>
            <person name="Brown T."/>
            <person name="Cohen L."/>
        </authorList>
    </citation>
    <scope>NUCLEOTIDE SEQUENCE</scope>
    <source>
        <strain evidence="3">Fehren 1</strain>
    </source>
</reference>
<evidence type="ECO:0000256" key="1">
    <source>
        <dbReference type="SAM" id="MobiDB-lite"/>
    </source>
</evidence>
<protein>
    <submittedName>
        <fullName evidence="3">Uncharacterized protein</fullName>
    </submittedName>
</protein>
<evidence type="ECO:0000256" key="2">
    <source>
        <dbReference type="SAM" id="Phobius"/>
    </source>
</evidence>
<proteinExistence type="predicted"/>
<feature type="region of interest" description="Disordered" evidence="1">
    <location>
        <begin position="63"/>
        <end position="123"/>
    </location>
</feature>
<feature type="compositionally biased region" description="Low complexity" evidence="1">
    <location>
        <begin position="64"/>
        <end position="78"/>
    </location>
</feature>
<accession>A0A7S3HXV3</accession>
<dbReference type="EMBL" id="HBIE01008094">
    <property type="protein sequence ID" value="CAE0307668.1"/>
    <property type="molecule type" value="Transcribed_RNA"/>
</dbReference>
<keyword evidence="2" id="KW-0472">Membrane</keyword>
<keyword evidence="2" id="KW-0812">Transmembrane</keyword>
<organism evidence="3">
    <name type="scientific">Favella ehrenbergii</name>
    <dbReference type="NCBI Taxonomy" id="182087"/>
    <lineage>
        <taxon>Eukaryota</taxon>
        <taxon>Sar</taxon>
        <taxon>Alveolata</taxon>
        <taxon>Ciliophora</taxon>
        <taxon>Intramacronucleata</taxon>
        <taxon>Spirotrichea</taxon>
        <taxon>Choreotrichia</taxon>
        <taxon>Tintinnida</taxon>
        <taxon>Xystonellidae</taxon>
        <taxon>Favella</taxon>
    </lineage>
</organism>
<feature type="transmembrane region" description="Helical" evidence="2">
    <location>
        <begin position="36"/>
        <end position="57"/>
    </location>
</feature>
<name>A0A7S3HXV3_9SPIT</name>